<dbReference type="PANTHER" id="PTHR42941">
    <property type="entry name" value="SLL1037 PROTEIN"/>
    <property type="match status" value="1"/>
</dbReference>
<organism evidence="1 2">
    <name type="scientific">Evansella vedderi</name>
    <dbReference type="NCBI Taxonomy" id="38282"/>
    <lineage>
        <taxon>Bacteria</taxon>
        <taxon>Bacillati</taxon>
        <taxon>Bacillota</taxon>
        <taxon>Bacilli</taxon>
        <taxon>Bacillales</taxon>
        <taxon>Bacillaceae</taxon>
        <taxon>Evansella</taxon>
    </lineage>
</organism>
<accession>A0ABU0A0S9</accession>
<dbReference type="RefSeq" id="WP_307330216.1">
    <property type="nucleotide sequence ID" value="NZ_JAUSUG010000022.1"/>
</dbReference>
<sequence length="342" mass="36875">MIKKNLFIILTILLVSVLMLSGCGNGQGNSESASSNGQDSSEFSGIVPSYVANTGGAVYRTSAAIAKIFTDEGLMPNVQFSVEAAGGSPGNIRSILERYEEGRPAIGIVSTRDGAQAYQGVYEHVPGEHKELRAIGYVDTANIHLVVPASSDIKTFSDLKGKNIGAPPGAAIEDTLKELLSSLGLEEGTDYQFQPYRNAEVQQAMRDGSLDAGAITDLIPSPAINETMSLTDIRILSLSETEAENYLNEFAPYAAVRTIEAGTYDGIDEDLIIPVFTNHYITHKDTPDDLIVNYLKAMMDYPEQLKAIVPGSEISKDNILDGIEMPLHPAAEKYLREIGVLE</sequence>
<evidence type="ECO:0000313" key="2">
    <source>
        <dbReference type="Proteomes" id="UP001230005"/>
    </source>
</evidence>
<protein>
    <submittedName>
        <fullName evidence="1">TRAP transporter TAXI family solute receptor</fullName>
    </submittedName>
</protein>
<dbReference type="Proteomes" id="UP001230005">
    <property type="component" value="Unassembled WGS sequence"/>
</dbReference>
<keyword evidence="1" id="KW-0675">Receptor</keyword>
<dbReference type="Gene3D" id="3.40.190.10">
    <property type="entry name" value="Periplasmic binding protein-like II"/>
    <property type="match status" value="2"/>
</dbReference>
<dbReference type="NCBIfam" id="TIGR02122">
    <property type="entry name" value="TRAP_TAXI"/>
    <property type="match status" value="1"/>
</dbReference>
<dbReference type="PROSITE" id="PS51257">
    <property type="entry name" value="PROKAR_LIPOPROTEIN"/>
    <property type="match status" value="1"/>
</dbReference>
<reference evidence="1 2" key="1">
    <citation type="submission" date="2023-07" db="EMBL/GenBank/DDBJ databases">
        <title>Genomic Encyclopedia of Type Strains, Phase IV (KMG-IV): sequencing the most valuable type-strain genomes for metagenomic binning, comparative biology and taxonomic classification.</title>
        <authorList>
            <person name="Goeker M."/>
        </authorList>
    </citation>
    <scope>NUCLEOTIDE SEQUENCE [LARGE SCALE GENOMIC DNA]</scope>
    <source>
        <strain evidence="1 2">DSM 9768</strain>
    </source>
</reference>
<gene>
    <name evidence="1" type="ORF">J2S74_004522</name>
</gene>
<dbReference type="PANTHER" id="PTHR42941:SF1">
    <property type="entry name" value="SLL1037 PROTEIN"/>
    <property type="match status" value="1"/>
</dbReference>
<comment type="caution">
    <text evidence="1">The sequence shown here is derived from an EMBL/GenBank/DDBJ whole genome shotgun (WGS) entry which is preliminary data.</text>
</comment>
<dbReference type="SUPFAM" id="SSF53850">
    <property type="entry name" value="Periplasmic binding protein-like II"/>
    <property type="match status" value="1"/>
</dbReference>
<dbReference type="Pfam" id="PF16868">
    <property type="entry name" value="NMT1_3"/>
    <property type="match status" value="1"/>
</dbReference>
<proteinExistence type="predicted"/>
<dbReference type="EMBL" id="JAUSUG010000022">
    <property type="protein sequence ID" value="MDQ0257077.1"/>
    <property type="molecule type" value="Genomic_DNA"/>
</dbReference>
<name>A0ABU0A0S9_9BACI</name>
<evidence type="ECO:0000313" key="1">
    <source>
        <dbReference type="EMBL" id="MDQ0257077.1"/>
    </source>
</evidence>
<dbReference type="InterPro" id="IPR011852">
    <property type="entry name" value="TRAP_TAXI"/>
</dbReference>
<keyword evidence="2" id="KW-1185">Reference proteome</keyword>